<evidence type="ECO:0000313" key="2">
    <source>
        <dbReference type="EMBL" id="KAG5671404.1"/>
    </source>
</evidence>
<gene>
    <name evidence="2" type="ORF">PVAND_001602</name>
</gene>
<accession>A0A9J6BNG0</accession>
<feature type="domain" description="Essential protein Yae1 N-terminal" evidence="1">
    <location>
        <begin position="28"/>
        <end position="61"/>
    </location>
</feature>
<proteinExistence type="predicted"/>
<dbReference type="AlphaFoldDB" id="A0A9J6BNG0"/>
<name>A0A9J6BNG0_POLVA</name>
<dbReference type="Proteomes" id="UP001107558">
    <property type="component" value="Chromosome 3"/>
</dbReference>
<comment type="caution">
    <text evidence="2">The sequence shown here is derived from an EMBL/GenBank/DDBJ whole genome shotgun (WGS) entry which is preliminary data.</text>
</comment>
<organism evidence="2 3">
    <name type="scientific">Polypedilum vanderplanki</name>
    <name type="common">Sleeping chironomid midge</name>
    <dbReference type="NCBI Taxonomy" id="319348"/>
    <lineage>
        <taxon>Eukaryota</taxon>
        <taxon>Metazoa</taxon>
        <taxon>Ecdysozoa</taxon>
        <taxon>Arthropoda</taxon>
        <taxon>Hexapoda</taxon>
        <taxon>Insecta</taxon>
        <taxon>Pterygota</taxon>
        <taxon>Neoptera</taxon>
        <taxon>Endopterygota</taxon>
        <taxon>Diptera</taxon>
        <taxon>Nematocera</taxon>
        <taxon>Chironomoidea</taxon>
        <taxon>Chironomidae</taxon>
        <taxon>Chironominae</taxon>
        <taxon>Polypedilum</taxon>
        <taxon>Polypedilum</taxon>
    </lineage>
</organism>
<reference evidence="2" key="1">
    <citation type="submission" date="2021-03" db="EMBL/GenBank/DDBJ databases">
        <title>Chromosome level genome of the anhydrobiotic midge Polypedilum vanderplanki.</title>
        <authorList>
            <person name="Yoshida Y."/>
            <person name="Kikawada T."/>
            <person name="Gusev O."/>
        </authorList>
    </citation>
    <scope>NUCLEOTIDE SEQUENCE</scope>
    <source>
        <strain evidence="2">NIAS01</strain>
        <tissue evidence="2">Whole body or cell culture</tissue>
    </source>
</reference>
<evidence type="ECO:0000313" key="3">
    <source>
        <dbReference type="Proteomes" id="UP001107558"/>
    </source>
</evidence>
<keyword evidence="3" id="KW-1185">Reference proteome</keyword>
<sequence>MEDDEKEDIIKITERNYQKLAKSLQKEGFREGRSSADEKFFQKSFDNGYEDGFRIGFLLGKSKKEKAKYGNCEICKNSQLLKGKTENEMREIVREIYENELKCPR</sequence>
<protein>
    <recommendedName>
        <fullName evidence="1">Essential protein Yae1 N-terminal domain-containing protein</fullName>
    </recommendedName>
</protein>
<dbReference type="EMBL" id="JADBJN010000003">
    <property type="protein sequence ID" value="KAG5671404.1"/>
    <property type="molecule type" value="Genomic_DNA"/>
</dbReference>
<evidence type="ECO:0000259" key="1">
    <source>
        <dbReference type="Pfam" id="PF09811"/>
    </source>
</evidence>
<dbReference type="Pfam" id="PF09811">
    <property type="entry name" value="Yae1_N"/>
    <property type="match status" value="1"/>
</dbReference>
<dbReference type="InterPro" id="IPR019191">
    <property type="entry name" value="Essential_protein_Yae1_N"/>
</dbReference>
<dbReference type="OrthoDB" id="20086at2759"/>